<dbReference type="Pfam" id="PF00085">
    <property type="entry name" value="Thioredoxin"/>
    <property type="match status" value="1"/>
</dbReference>
<protein>
    <submittedName>
        <fullName evidence="2">Thioredoxin family protein</fullName>
    </submittedName>
</protein>
<dbReference type="CDD" id="cd02947">
    <property type="entry name" value="TRX_family"/>
    <property type="match status" value="1"/>
</dbReference>
<keyword evidence="3" id="KW-1185">Reference proteome</keyword>
<accession>A0ABT5MC70</accession>
<gene>
    <name evidence="2" type="ORF">PSQ39_02990</name>
</gene>
<dbReference type="EMBL" id="JAQSIO010000001">
    <property type="protein sequence ID" value="MDD0813589.1"/>
    <property type="molecule type" value="Genomic_DNA"/>
</dbReference>
<dbReference type="InterPro" id="IPR036249">
    <property type="entry name" value="Thioredoxin-like_sf"/>
</dbReference>
<organism evidence="2 3">
    <name type="scientific">Curvibacter microcysteis</name>
    <dbReference type="NCBI Taxonomy" id="3026419"/>
    <lineage>
        <taxon>Bacteria</taxon>
        <taxon>Pseudomonadati</taxon>
        <taxon>Pseudomonadota</taxon>
        <taxon>Betaproteobacteria</taxon>
        <taxon>Burkholderiales</taxon>
        <taxon>Comamonadaceae</taxon>
        <taxon>Curvibacter</taxon>
    </lineage>
</organism>
<evidence type="ECO:0000313" key="2">
    <source>
        <dbReference type="EMBL" id="MDD0813589.1"/>
    </source>
</evidence>
<proteinExistence type="predicted"/>
<name>A0ABT5MC70_9BURK</name>
<dbReference type="InterPro" id="IPR013766">
    <property type="entry name" value="Thioredoxin_domain"/>
</dbReference>
<reference evidence="2 3" key="1">
    <citation type="submission" date="2023-02" db="EMBL/GenBank/DDBJ databases">
        <title>Bacterial whole genome sequence for Curvibacter sp. HBC28.</title>
        <authorList>
            <person name="Le V."/>
            <person name="Ko S.-R."/>
            <person name="Ahn C.-Y."/>
            <person name="Oh H.-M."/>
        </authorList>
    </citation>
    <scope>NUCLEOTIDE SEQUENCE [LARGE SCALE GENOMIC DNA]</scope>
    <source>
        <strain evidence="2 3">HBC28</strain>
    </source>
</reference>
<evidence type="ECO:0000259" key="1">
    <source>
        <dbReference type="Pfam" id="PF00085"/>
    </source>
</evidence>
<evidence type="ECO:0000313" key="3">
    <source>
        <dbReference type="Proteomes" id="UP001528672"/>
    </source>
</evidence>
<dbReference type="SUPFAM" id="SSF52833">
    <property type="entry name" value="Thioredoxin-like"/>
    <property type="match status" value="1"/>
</dbReference>
<comment type="caution">
    <text evidence="2">The sequence shown here is derived from an EMBL/GenBank/DDBJ whole genome shotgun (WGS) entry which is preliminary data.</text>
</comment>
<sequence length="110" mass="11814">MTAELRYSPQAPSRADVDTWPGATLLQFGTDWCAHCQAAQGPVIEALAARPGLRHQLVEDGSGRPLGRSFAVKLWPTLIALVDGQETGRLVRPTDTATVAQWLTQALPPA</sequence>
<dbReference type="RefSeq" id="WP_273925106.1">
    <property type="nucleotide sequence ID" value="NZ_JAQSIO010000001.1"/>
</dbReference>
<dbReference type="Gene3D" id="3.40.30.10">
    <property type="entry name" value="Glutaredoxin"/>
    <property type="match status" value="1"/>
</dbReference>
<dbReference type="Proteomes" id="UP001528672">
    <property type="component" value="Unassembled WGS sequence"/>
</dbReference>
<feature type="domain" description="Thioredoxin" evidence="1">
    <location>
        <begin position="23"/>
        <end position="104"/>
    </location>
</feature>